<dbReference type="Pfam" id="PF01520">
    <property type="entry name" value="Amidase_3"/>
    <property type="match status" value="1"/>
</dbReference>
<protein>
    <recommendedName>
        <fullName evidence="4">SH3b domain-containing protein</fullName>
    </recommendedName>
</protein>
<dbReference type="EMBL" id="BAAADM010000032">
    <property type="protein sequence ID" value="GAA0437740.1"/>
    <property type="molecule type" value="Genomic_DNA"/>
</dbReference>
<feature type="chain" id="PRO_5045037773" description="SH3b domain-containing protein" evidence="3">
    <location>
        <begin position="27"/>
        <end position="299"/>
    </location>
</feature>
<dbReference type="InterPro" id="IPR002508">
    <property type="entry name" value="MurNAc-LAA_cat"/>
</dbReference>
<evidence type="ECO:0000313" key="6">
    <source>
        <dbReference type="Proteomes" id="UP001501459"/>
    </source>
</evidence>
<evidence type="ECO:0000313" key="5">
    <source>
        <dbReference type="EMBL" id="GAA0437740.1"/>
    </source>
</evidence>
<organism evidence="5 6">
    <name type="scientific">Lentibacillus halophilus</name>
    <dbReference type="NCBI Taxonomy" id="295065"/>
    <lineage>
        <taxon>Bacteria</taxon>
        <taxon>Bacillati</taxon>
        <taxon>Bacillota</taxon>
        <taxon>Bacilli</taxon>
        <taxon>Bacillales</taxon>
        <taxon>Bacillaceae</taxon>
        <taxon>Lentibacillus</taxon>
    </lineage>
</organism>
<keyword evidence="1" id="KW-0378">Hydrolase</keyword>
<gene>
    <name evidence="5" type="ORF">GCM10008983_13320</name>
</gene>
<comment type="caution">
    <text evidence="5">The sequence shown here is derived from an EMBL/GenBank/DDBJ whole genome shotgun (WGS) entry which is preliminary data.</text>
</comment>
<reference evidence="6" key="1">
    <citation type="journal article" date="2019" name="Int. J. Syst. Evol. Microbiol.">
        <title>The Global Catalogue of Microorganisms (GCM) 10K type strain sequencing project: providing services to taxonomists for standard genome sequencing and annotation.</title>
        <authorList>
            <consortium name="The Broad Institute Genomics Platform"/>
            <consortium name="The Broad Institute Genome Sequencing Center for Infectious Disease"/>
            <person name="Wu L."/>
            <person name="Ma J."/>
        </authorList>
    </citation>
    <scope>NUCLEOTIDE SEQUENCE [LARGE SCALE GENOMIC DNA]</scope>
    <source>
        <strain evidence="6">JCM 12149</strain>
    </source>
</reference>
<dbReference type="Gene3D" id="3.40.630.40">
    <property type="entry name" value="Zn-dependent exopeptidases"/>
    <property type="match status" value="1"/>
</dbReference>
<dbReference type="InterPro" id="IPR050695">
    <property type="entry name" value="N-acetylmuramoyl_amidase_3"/>
</dbReference>
<keyword evidence="6" id="KW-1185">Reference proteome</keyword>
<keyword evidence="3" id="KW-0732">Signal</keyword>
<evidence type="ECO:0000256" key="1">
    <source>
        <dbReference type="ARBA" id="ARBA00022801"/>
    </source>
</evidence>
<evidence type="ECO:0000256" key="3">
    <source>
        <dbReference type="SAM" id="SignalP"/>
    </source>
</evidence>
<dbReference type="SUPFAM" id="SSF53187">
    <property type="entry name" value="Zn-dependent exopeptidases"/>
    <property type="match status" value="1"/>
</dbReference>
<dbReference type="Gene3D" id="2.30.30.40">
    <property type="entry name" value="SH3 Domains"/>
    <property type="match status" value="1"/>
</dbReference>
<evidence type="ECO:0000259" key="4">
    <source>
        <dbReference type="PROSITE" id="PS51781"/>
    </source>
</evidence>
<keyword evidence="2" id="KW-0961">Cell wall biogenesis/degradation</keyword>
<dbReference type="PROSITE" id="PS51781">
    <property type="entry name" value="SH3B"/>
    <property type="match status" value="1"/>
</dbReference>
<dbReference type="PANTHER" id="PTHR30404">
    <property type="entry name" value="N-ACETYLMURAMOYL-L-ALANINE AMIDASE"/>
    <property type="match status" value="1"/>
</dbReference>
<dbReference type="Proteomes" id="UP001501459">
    <property type="component" value="Unassembled WGS sequence"/>
</dbReference>
<dbReference type="CDD" id="cd02696">
    <property type="entry name" value="MurNAc-LAA"/>
    <property type="match status" value="1"/>
</dbReference>
<name>A0ABP3J251_9BACI</name>
<proteinExistence type="predicted"/>
<dbReference type="InterPro" id="IPR003646">
    <property type="entry name" value="SH3-like_bac-type"/>
</dbReference>
<dbReference type="SMART" id="SM00646">
    <property type="entry name" value="Ami_3"/>
    <property type="match status" value="1"/>
</dbReference>
<dbReference type="RefSeq" id="WP_343751954.1">
    <property type="nucleotide sequence ID" value="NZ_BAAADM010000032.1"/>
</dbReference>
<dbReference type="SMART" id="SM00287">
    <property type="entry name" value="SH3b"/>
    <property type="match status" value="1"/>
</dbReference>
<evidence type="ECO:0000256" key="2">
    <source>
        <dbReference type="ARBA" id="ARBA00023316"/>
    </source>
</evidence>
<dbReference type="Pfam" id="PF08239">
    <property type="entry name" value="SH3_3"/>
    <property type="match status" value="1"/>
</dbReference>
<sequence>MEKLRLLLASLAVLLVMGWFSPNVHAGDGQTYQVGTDMLKVRSGPSSSAATIGQLDDGDLVTIFDERYGWAQTYYDGREAWVAKHLLIPDEASKPFHRTDDAAKTTVTTLKPAREAQDTLNGSTIVLDAGHGGRDTGAIAGTNVLEKDLTMNTVNLVAEKLRQAGASVALTRSNDAFIPLSDRVRISNASEADAFISLHYNSFPLDEVNGFSTYYYDEGDEQSLARDVQSSLKQNIKLSSRGVVQNNYHVLRENRDVSILIELGFLTNDSDRSIIQTEVYQTNVANGIVDGLDNHFNQQ</sequence>
<accession>A0ABP3J251</accession>
<feature type="domain" description="SH3b" evidence="4">
    <location>
        <begin position="29"/>
        <end position="91"/>
    </location>
</feature>
<feature type="signal peptide" evidence="3">
    <location>
        <begin position="1"/>
        <end position="26"/>
    </location>
</feature>
<dbReference type="PANTHER" id="PTHR30404:SF0">
    <property type="entry name" value="N-ACETYLMURAMOYL-L-ALANINE AMIDASE AMIC"/>
    <property type="match status" value="1"/>
</dbReference>